<name>A0A7S4AEF7_9STRA</name>
<proteinExistence type="predicted"/>
<feature type="transmembrane region" description="Helical" evidence="2">
    <location>
        <begin position="201"/>
        <end position="221"/>
    </location>
</feature>
<reference evidence="3" key="1">
    <citation type="submission" date="2021-01" db="EMBL/GenBank/DDBJ databases">
        <authorList>
            <person name="Corre E."/>
            <person name="Pelletier E."/>
            <person name="Niang G."/>
            <person name="Scheremetjew M."/>
            <person name="Finn R."/>
            <person name="Kale V."/>
            <person name="Holt S."/>
            <person name="Cochrane G."/>
            <person name="Meng A."/>
            <person name="Brown T."/>
            <person name="Cohen L."/>
        </authorList>
    </citation>
    <scope>NUCLEOTIDE SEQUENCE</scope>
    <source>
        <strain evidence="3">10249 10 AB</strain>
    </source>
</reference>
<evidence type="ECO:0000256" key="2">
    <source>
        <dbReference type="SAM" id="Phobius"/>
    </source>
</evidence>
<keyword evidence="2" id="KW-0812">Transmembrane</keyword>
<keyword evidence="2" id="KW-1133">Transmembrane helix</keyword>
<dbReference type="EMBL" id="HBIX01007045">
    <property type="protein sequence ID" value="CAE0712764.1"/>
    <property type="molecule type" value="Transcribed_RNA"/>
</dbReference>
<accession>A0A7S4AEF7</accession>
<dbReference type="AlphaFoldDB" id="A0A7S4AEF7"/>
<protein>
    <submittedName>
        <fullName evidence="3">Uncharacterized protein</fullName>
    </submittedName>
</protein>
<evidence type="ECO:0000256" key="1">
    <source>
        <dbReference type="SAM" id="MobiDB-lite"/>
    </source>
</evidence>
<organism evidence="3">
    <name type="scientific">Pseudo-nitzschia australis</name>
    <dbReference type="NCBI Taxonomy" id="44445"/>
    <lineage>
        <taxon>Eukaryota</taxon>
        <taxon>Sar</taxon>
        <taxon>Stramenopiles</taxon>
        <taxon>Ochrophyta</taxon>
        <taxon>Bacillariophyta</taxon>
        <taxon>Bacillariophyceae</taxon>
        <taxon>Bacillariophycidae</taxon>
        <taxon>Bacillariales</taxon>
        <taxon>Bacillariaceae</taxon>
        <taxon>Pseudo-nitzschia</taxon>
    </lineage>
</organism>
<feature type="transmembrane region" description="Helical" evidence="2">
    <location>
        <begin position="6"/>
        <end position="24"/>
    </location>
</feature>
<keyword evidence="2" id="KW-0472">Membrane</keyword>
<evidence type="ECO:0000313" key="3">
    <source>
        <dbReference type="EMBL" id="CAE0712764.1"/>
    </source>
</evidence>
<feature type="region of interest" description="Disordered" evidence="1">
    <location>
        <begin position="43"/>
        <end position="74"/>
    </location>
</feature>
<sequence>MTVTALLCRIIISVLFVFVGSSLLDNRNGLGVTITGVESFAPPLQQGRRSKNDWEQQQQRSQRSTRHHNSVQDYSKAAAPSLSSSCLAMSSSSLRTDVSVPSQAECESLGVREWPQQSKKGSWTETVAPGKSLVRYVLEGTGSLKIVTGDGTKPISVKPGILVEVETGGDASSSAVELVWACDANCSEMILLTPGFEESGVFLGVVAGILVLFGVLLSGVLG</sequence>
<gene>
    <name evidence="3" type="ORF">PAUS00366_LOCUS5516</name>
</gene>